<evidence type="ECO:0000256" key="1">
    <source>
        <dbReference type="PROSITE-ProRule" id="PRU00169"/>
    </source>
</evidence>
<dbReference type="EMBL" id="BAABRU010000004">
    <property type="protein sequence ID" value="GAA5527562.1"/>
    <property type="molecule type" value="Genomic_DNA"/>
</dbReference>
<name>A0ABP9WWH8_9CHLR</name>
<dbReference type="InterPro" id="IPR011006">
    <property type="entry name" value="CheY-like_superfamily"/>
</dbReference>
<dbReference type="RefSeq" id="WP_345721186.1">
    <property type="nucleotide sequence ID" value="NZ_BAABRU010000004.1"/>
</dbReference>
<evidence type="ECO:0000259" key="2">
    <source>
        <dbReference type="PROSITE" id="PS50110"/>
    </source>
</evidence>
<feature type="domain" description="Response regulatory" evidence="2">
    <location>
        <begin position="4"/>
        <end position="106"/>
    </location>
</feature>
<organism evidence="3 4">
    <name type="scientific">Herpetosiphon gulosus</name>
    <dbReference type="NCBI Taxonomy" id="1973496"/>
    <lineage>
        <taxon>Bacteria</taxon>
        <taxon>Bacillati</taxon>
        <taxon>Chloroflexota</taxon>
        <taxon>Chloroflexia</taxon>
        <taxon>Herpetosiphonales</taxon>
        <taxon>Herpetosiphonaceae</taxon>
        <taxon>Herpetosiphon</taxon>
    </lineage>
</organism>
<protein>
    <recommendedName>
        <fullName evidence="2">Response regulatory domain-containing protein</fullName>
    </recommendedName>
</protein>
<accession>A0ABP9WWH8</accession>
<dbReference type="Proteomes" id="UP001428290">
    <property type="component" value="Unassembled WGS sequence"/>
</dbReference>
<dbReference type="PROSITE" id="PS50110">
    <property type="entry name" value="RESPONSE_REGULATORY"/>
    <property type="match status" value="1"/>
</dbReference>
<keyword evidence="4" id="KW-1185">Reference proteome</keyword>
<comment type="caution">
    <text evidence="3">The sequence shown here is derived from an EMBL/GenBank/DDBJ whole genome shotgun (WGS) entry which is preliminary data.</text>
</comment>
<evidence type="ECO:0000313" key="3">
    <source>
        <dbReference type="EMBL" id="GAA5527562.1"/>
    </source>
</evidence>
<dbReference type="InterPro" id="IPR001789">
    <property type="entry name" value="Sig_transdc_resp-reg_receiver"/>
</dbReference>
<keyword evidence="1" id="KW-0597">Phosphoprotein</keyword>
<feature type="modified residue" description="4-aspartylphosphate" evidence="1">
    <location>
        <position position="53"/>
    </location>
</feature>
<reference evidence="3 4" key="1">
    <citation type="submission" date="2024-02" db="EMBL/GenBank/DDBJ databases">
        <title>Herpetosiphon gulosus NBRC 112829.</title>
        <authorList>
            <person name="Ichikawa N."/>
            <person name="Katano-Makiyama Y."/>
            <person name="Hidaka K."/>
        </authorList>
    </citation>
    <scope>NUCLEOTIDE SEQUENCE [LARGE SCALE GENOMIC DNA]</scope>
    <source>
        <strain evidence="3 4">NBRC 112829</strain>
    </source>
</reference>
<evidence type="ECO:0000313" key="4">
    <source>
        <dbReference type="Proteomes" id="UP001428290"/>
    </source>
</evidence>
<dbReference type="Gene3D" id="3.40.50.2300">
    <property type="match status" value="1"/>
</dbReference>
<sequence length="107" mass="12348">MLKTVLLVDPDWITRTLMKYHLRRAGYTVYEADSCTLAAQLNEQYQPEFIILDEAISTEHSNTLNCRDHQNYILLTDLPQPRTTGRLSLAKPITGRNLINQLQAYRA</sequence>
<proteinExistence type="predicted"/>
<dbReference type="SUPFAM" id="SSF52172">
    <property type="entry name" value="CheY-like"/>
    <property type="match status" value="1"/>
</dbReference>
<gene>
    <name evidence="3" type="ORF">Hgul01_01349</name>
</gene>